<dbReference type="Proteomes" id="UP000322976">
    <property type="component" value="Unassembled WGS sequence"/>
</dbReference>
<dbReference type="Gene3D" id="2.30.30.110">
    <property type="match status" value="1"/>
</dbReference>
<accession>A0A5D8QJ78</accession>
<dbReference type="GO" id="GO:0006402">
    <property type="term" value="P:mRNA catabolic process"/>
    <property type="evidence" value="ECO:0007669"/>
    <property type="project" value="TreeGrafter"/>
</dbReference>
<sequence length="128" mass="14207">MTDANVQPRRGDIFMADLTQHKIDSVCGVRPVLIIQNDKGNLHSTSVIAALITSKLKKYLPTHVKLYPDCGLRKKSIVLCEHIITLEKSMLKSYIGTVVNTKAEKQLNRALKVSLSLDPEGGEGRKPR</sequence>
<dbReference type="Pfam" id="PF02452">
    <property type="entry name" value="PemK_toxin"/>
    <property type="match status" value="1"/>
</dbReference>
<evidence type="ECO:0000313" key="3">
    <source>
        <dbReference type="EMBL" id="TZE83553.1"/>
    </source>
</evidence>
<dbReference type="RefSeq" id="WP_149544172.1">
    <property type="nucleotide sequence ID" value="NZ_VTPS01000001.1"/>
</dbReference>
<dbReference type="PANTHER" id="PTHR33988">
    <property type="entry name" value="ENDORIBONUCLEASE MAZF-RELATED"/>
    <property type="match status" value="1"/>
</dbReference>
<comment type="similarity">
    <text evidence="1">Belongs to the PemK/MazF family.</text>
</comment>
<keyword evidence="4" id="KW-1185">Reference proteome</keyword>
<evidence type="ECO:0000256" key="1">
    <source>
        <dbReference type="ARBA" id="ARBA00007521"/>
    </source>
</evidence>
<protein>
    <submittedName>
        <fullName evidence="3">Type II toxin-antitoxin system PemK/MazF family toxin</fullName>
    </submittedName>
</protein>
<name>A0A5D8QJ78_9THEO</name>
<dbReference type="GO" id="GO:0016075">
    <property type="term" value="P:rRNA catabolic process"/>
    <property type="evidence" value="ECO:0007669"/>
    <property type="project" value="TreeGrafter"/>
</dbReference>
<reference evidence="3 4" key="1">
    <citation type="submission" date="2019-08" db="EMBL/GenBank/DDBJ databases">
        <title>Calorimonas adulescens gen. nov., sp. nov., an anaerobic thermophilic bacterium from Sakhalin hot spring.</title>
        <authorList>
            <person name="Khomyakova M.A."/>
            <person name="Merkel A.Y."/>
            <person name="Novikov A."/>
            <person name="Bonch-Osmolovskaya E.A."/>
            <person name="Slobodkin A.I."/>
        </authorList>
    </citation>
    <scope>NUCLEOTIDE SEQUENCE [LARGE SCALE GENOMIC DNA]</scope>
    <source>
        <strain evidence="3 4">A05MB</strain>
    </source>
</reference>
<dbReference type="EMBL" id="VTPS01000001">
    <property type="protein sequence ID" value="TZE83553.1"/>
    <property type="molecule type" value="Genomic_DNA"/>
</dbReference>
<dbReference type="SUPFAM" id="SSF50118">
    <property type="entry name" value="Cell growth inhibitor/plasmid maintenance toxic component"/>
    <property type="match status" value="1"/>
</dbReference>
<proteinExistence type="inferred from homology"/>
<evidence type="ECO:0000313" key="4">
    <source>
        <dbReference type="Proteomes" id="UP000322976"/>
    </source>
</evidence>
<evidence type="ECO:0000256" key="2">
    <source>
        <dbReference type="ARBA" id="ARBA00022649"/>
    </source>
</evidence>
<dbReference type="InterPro" id="IPR003477">
    <property type="entry name" value="PemK-like"/>
</dbReference>
<keyword evidence="2" id="KW-1277">Toxin-antitoxin system</keyword>
<comment type="caution">
    <text evidence="3">The sequence shown here is derived from an EMBL/GenBank/DDBJ whole genome shotgun (WGS) entry which is preliminary data.</text>
</comment>
<organism evidence="3 4">
    <name type="scientific">Calorimonas adulescens</name>
    <dbReference type="NCBI Taxonomy" id="2606906"/>
    <lineage>
        <taxon>Bacteria</taxon>
        <taxon>Bacillati</taxon>
        <taxon>Bacillota</taxon>
        <taxon>Clostridia</taxon>
        <taxon>Thermoanaerobacterales</taxon>
        <taxon>Thermoanaerobacteraceae</taxon>
        <taxon>Calorimonas</taxon>
    </lineage>
</organism>
<dbReference type="AlphaFoldDB" id="A0A5D8QJ78"/>
<dbReference type="PANTHER" id="PTHR33988:SF2">
    <property type="entry name" value="ENDORIBONUCLEASE MAZF"/>
    <property type="match status" value="1"/>
</dbReference>
<gene>
    <name evidence="3" type="ORF">FWJ32_01360</name>
</gene>
<dbReference type="GO" id="GO:0004521">
    <property type="term" value="F:RNA endonuclease activity"/>
    <property type="evidence" value="ECO:0007669"/>
    <property type="project" value="TreeGrafter"/>
</dbReference>
<dbReference type="GO" id="GO:0003677">
    <property type="term" value="F:DNA binding"/>
    <property type="evidence" value="ECO:0007669"/>
    <property type="project" value="InterPro"/>
</dbReference>
<dbReference type="InterPro" id="IPR011067">
    <property type="entry name" value="Plasmid_toxin/cell-grow_inhib"/>
</dbReference>